<organism evidence="1 2">
    <name type="scientific">Phaeobacter gallaeciensis</name>
    <dbReference type="NCBI Taxonomy" id="60890"/>
    <lineage>
        <taxon>Bacteria</taxon>
        <taxon>Pseudomonadati</taxon>
        <taxon>Pseudomonadota</taxon>
        <taxon>Alphaproteobacteria</taxon>
        <taxon>Rhodobacterales</taxon>
        <taxon>Roseobacteraceae</taxon>
        <taxon>Phaeobacter</taxon>
    </lineage>
</organism>
<dbReference type="Proteomes" id="UP000252706">
    <property type="component" value="Unassembled WGS sequence"/>
</dbReference>
<sequence>MGHALETWGLVATIKAPTAEVLRFVAYHLELGAHRLHIYLDAPDAATYAPLKANPKVRVTQCDARYWKNRKRPEKHQVRQTVNATRTYRRQAETAWLAHIDVDEFLWPQTTVADALSALPPHINCARLRPREALPGDNELFKDCVPSGPERDKITQQIYPTFGAYVKGGFMSHVAGKLFVRTGLPDIEFRIHNAFQNGQTNPGHQTLDTMALCHAHAQTWDAWIAAYRFRLAQGSYRSELAPNKSRTEGGLTMHELLSVIEDESGQSGLKRFYDELNAVDPVVRQNLQNRGMLHACPLHLDRAMRKHFPDFS</sequence>
<proteinExistence type="predicted"/>
<evidence type="ECO:0000313" key="2">
    <source>
        <dbReference type="Proteomes" id="UP000252706"/>
    </source>
</evidence>
<accession>A0A366WK07</accession>
<gene>
    <name evidence="1" type="ORF">DS909_22290</name>
</gene>
<dbReference type="AlphaFoldDB" id="A0A366WK07"/>
<protein>
    <submittedName>
        <fullName evidence="1">Glycosyltransferase family 2 protein</fullName>
    </submittedName>
</protein>
<dbReference type="GO" id="GO:0016740">
    <property type="term" value="F:transferase activity"/>
    <property type="evidence" value="ECO:0007669"/>
    <property type="project" value="UniProtKB-KW"/>
</dbReference>
<comment type="caution">
    <text evidence="1">The sequence shown here is derived from an EMBL/GenBank/DDBJ whole genome shotgun (WGS) entry which is preliminary data.</text>
</comment>
<dbReference type="OrthoDB" id="7203640at2"/>
<keyword evidence="1" id="KW-0808">Transferase</keyword>
<dbReference type="Pfam" id="PF13704">
    <property type="entry name" value="Glyco_tranf_2_4"/>
    <property type="match status" value="1"/>
</dbReference>
<dbReference type="RefSeq" id="WP_113825792.1">
    <property type="nucleotide sequence ID" value="NZ_QOCE01000053.1"/>
</dbReference>
<evidence type="ECO:0000313" key="1">
    <source>
        <dbReference type="EMBL" id="RBW49623.1"/>
    </source>
</evidence>
<name>A0A366WK07_9RHOB</name>
<reference evidence="1 2" key="1">
    <citation type="submission" date="2018-07" db="EMBL/GenBank/DDBJ databases">
        <title>Modular assembly of carbohydrate-degrading microbial communities in the ocean.</title>
        <authorList>
            <person name="Enke T.N."/>
            <person name="Datta M.S."/>
            <person name="Schwartzman J.A."/>
            <person name="Cermak N."/>
            <person name="Schmitz D.A."/>
            <person name="Barrere J."/>
            <person name="Cordero O.X."/>
        </authorList>
    </citation>
    <scope>NUCLEOTIDE SEQUENCE [LARGE SCALE GENOMIC DNA]</scope>
    <source>
        <strain evidence="1 2">C3M10</strain>
    </source>
</reference>
<dbReference type="EMBL" id="QOCE01000053">
    <property type="protein sequence ID" value="RBW49623.1"/>
    <property type="molecule type" value="Genomic_DNA"/>
</dbReference>